<accession>M5EH03</accession>
<proteinExistence type="predicted"/>
<dbReference type="EMBL" id="CAUM01000018">
    <property type="protein sequence ID" value="CCV03864.1"/>
    <property type="molecule type" value="Genomic_DNA"/>
</dbReference>
<name>M5EH03_9HYPH</name>
<protein>
    <submittedName>
        <fullName evidence="1">Uncharacterized protein</fullName>
    </submittedName>
</protein>
<dbReference type="AlphaFoldDB" id="M5EH03"/>
<organism evidence="1 2">
    <name type="scientific">Mesorhizobium metallidurans STM 2683</name>
    <dbReference type="NCBI Taxonomy" id="1297569"/>
    <lineage>
        <taxon>Bacteria</taxon>
        <taxon>Pseudomonadati</taxon>
        <taxon>Pseudomonadota</taxon>
        <taxon>Alphaproteobacteria</taxon>
        <taxon>Hyphomicrobiales</taxon>
        <taxon>Phyllobacteriaceae</taxon>
        <taxon>Mesorhizobium</taxon>
    </lineage>
</organism>
<keyword evidence="2" id="KW-1185">Reference proteome</keyword>
<dbReference type="Proteomes" id="UP000012062">
    <property type="component" value="Unassembled WGS sequence"/>
</dbReference>
<evidence type="ECO:0000313" key="1">
    <source>
        <dbReference type="EMBL" id="CCV03864.1"/>
    </source>
</evidence>
<comment type="caution">
    <text evidence="1">The sequence shown here is derived from an EMBL/GenBank/DDBJ whole genome shotgun (WGS) entry which is preliminary data.</text>
</comment>
<sequence length="78" mass="8726">MIGSTPWSVPAPFTLNTDAVAILGYTPVTTYQGSVGKTCDWLVAQSRHDWRTQFPILASYPRELFDYSTDDRLLATDV</sequence>
<reference evidence="1 2" key="1">
    <citation type="submission" date="2013-02" db="EMBL/GenBank/DDBJ databases">
        <authorList>
            <person name="Genoscope - CEA"/>
        </authorList>
    </citation>
    <scope>NUCLEOTIDE SEQUENCE [LARGE SCALE GENOMIC DNA]</scope>
    <source>
        <strain evidence="1 2">STM 2683</strain>
    </source>
</reference>
<evidence type="ECO:0000313" key="2">
    <source>
        <dbReference type="Proteomes" id="UP000012062"/>
    </source>
</evidence>
<gene>
    <name evidence="1" type="ORF">MESS2_1140039</name>
</gene>